<dbReference type="Proteomes" id="UP000242474">
    <property type="component" value="Unassembled WGS sequence"/>
</dbReference>
<sequence>MVLSLKLFDIFENQDVDTFSCDGIPKELEDLKFEQKLEEKFADLKRYAPKNFIADKESFVENDSNEQRISVIRTLPWEPTAFYITSNRERMHTMANIRVKNRFLDFANQVKEDLEDFCYNCIDHKTTAETYKENSLVFLRKWTGH</sequence>
<name>A0A2G5B4Z9_COERN</name>
<organism evidence="1 2">
    <name type="scientific">Coemansia reversa (strain ATCC 12441 / NRRL 1564)</name>
    <dbReference type="NCBI Taxonomy" id="763665"/>
    <lineage>
        <taxon>Eukaryota</taxon>
        <taxon>Fungi</taxon>
        <taxon>Fungi incertae sedis</taxon>
        <taxon>Zoopagomycota</taxon>
        <taxon>Kickxellomycotina</taxon>
        <taxon>Kickxellomycetes</taxon>
        <taxon>Kickxellales</taxon>
        <taxon>Kickxellaceae</taxon>
        <taxon>Coemansia</taxon>
    </lineage>
</organism>
<proteinExistence type="predicted"/>
<reference evidence="1 2" key="1">
    <citation type="journal article" date="2015" name="Genome Biol. Evol.">
        <title>Phylogenomic analyses indicate that early fungi evolved digesting cell walls of algal ancestors of land plants.</title>
        <authorList>
            <person name="Chang Y."/>
            <person name="Wang S."/>
            <person name="Sekimoto S."/>
            <person name="Aerts A.L."/>
            <person name="Choi C."/>
            <person name="Clum A."/>
            <person name="LaButti K.M."/>
            <person name="Lindquist E.A."/>
            <person name="Yee Ngan C."/>
            <person name="Ohm R.A."/>
            <person name="Salamov A.A."/>
            <person name="Grigoriev I.V."/>
            <person name="Spatafora J.W."/>
            <person name="Berbee M.L."/>
        </authorList>
    </citation>
    <scope>NUCLEOTIDE SEQUENCE [LARGE SCALE GENOMIC DNA]</scope>
    <source>
        <strain evidence="1 2">NRRL 1564</strain>
    </source>
</reference>
<keyword evidence="2" id="KW-1185">Reference proteome</keyword>
<dbReference type="EMBL" id="KZ303522">
    <property type="protein sequence ID" value="PIA14084.1"/>
    <property type="molecule type" value="Genomic_DNA"/>
</dbReference>
<gene>
    <name evidence="1" type="ORF">COEREDRAFT_89036</name>
</gene>
<dbReference type="AlphaFoldDB" id="A0A2G5B4Z9"/>
<accession>A0A2G5B4Z9</accession>
<evidence type="ECO:0000313" key="2">
    <source>
        <dbReference type="Proteomes" id="UP000242474"/>
    </source>
</evidence>
<protein>
    <submittedName>
        <fullName evidence="1">Uncharacterized protein</fullName>
    </submittedName>
</protein>
<evidence type="ECO:0000313" key="1">
    <source>
        <dbReference type="EMBL" id="PIA14084.1"/>
    </source>
</evidence>